<feature type="region of interest" description="Disordered" evidence="1">
    <location>
        <begin position="1"/>
        <end position="28"/>
    </location>
</feature>
<dbReference type="EMBL" id="AATP01000002">
    <property type="protein sequence ID" value="EAU42041.1"/>
    <property type="molecule type" value="Genomic_DNA"/>
</dbReference>
<dbReference type="HOGENOM" id="CLU_2861271_0_0_5"/>
<accession>Q0G2Z0</accession>
<dbReference type="Proteomes" id="UP000004310">
    <property type="component" value="Unassembled WGS sequence"/>
</dbReference>
<organism evidence="2 3">
    <name type="scientific">Fulvimarina pelagi HTCC2506</name>
    <dbReference type="NCBI Taxonomy" id="314231"/>
    <lineage>
        <taxon>Bacteria</taxon>
        <taxon>Pseudomonadati</taxon>
        <taxon>Pseudomonadota</taxon>
        <taxon>Alphaproteobacteria</taxon>
        <taxon>Hyphomicrobiales</taxon>
        <taxon>Aurantimonadaceae</taxon>
        <taxon>Fulvimarina</taxon>
    </lineage>
</organism>
<feature type="compositionally biased region" description="Basic and acidic residues" evidence="1">
    <location>
        <begin position="51"/>
        <end position="64"/>
    </location>
</feature>
<proteinExistence type="predicted"/>
<protein>
    <submittedName>
        <fullName evidence="2">Uncharacterized protein</fullName>
    </submittedName>
</protein>
<feature type="region of interest" description="Disordered" evidence="1">
    <location>
        <begin position="45"/>
        <end position="64"/>
    </location>
</feature>
<comment type="caution">
    <text evidence="2">The sequence shown here is derived from an EMBL/GenBank/DDBJ whole genome shotgun (WGS) entry which is preliminary data.</text>
</comment>
<keyword evidence="3" id="KW-1185">Reference proteome</keyword>
<evidence type="ECO:0000313" key="3">
    <source>
        <dbReference type="Proteomes" id="UP000004310"/>
    </source>
</evidence>
<name>Q0G2Z0_9HYPH</name>
<evidence type="ECO:0000256" key="1">
    <source>
        <dbReference type="SAM" id="MobiDB-lite"/>
    </source>
</evidence>
<gene>
    <name evidence="2" type="ORF">FP2506_16449</name>
</gene>
<reference evidence="2 3" key="1">
    <citation type="journal article" date="2010" name="J. Bacteriol.">
        <title>Genome sequence of Fulvimarina pelagi HTCC2506T, a Mn(II)-oxidizing alphaproteobacterium possessing an aerobic anoxygenic photosynthetic gene cluster and Xanthorhodopsin.</title>
        <authorList>
            <person name="Kang I."/>
            <person name="Oh H.M."/>
            <person name="Lim S.I."/>
            <person name="Ferriera S."/>
            <person name="Giovannoni S.J."/>
            <person name="Cho J.C."/>
        </authorList>
    </citation>
    <scope>NUCLEOTIDE SEQUENCE [LARGE SCALE GENOMIC DNA]</scope>
    <source>
        <strain evidence="2 3">HTCC2506</strain>
    </source>
</reference>
<dbReference type="AlphaFoldDB" id="Q0G2Z0"/>
<evidence type="ECO:0000313" key="2">
    <source>
        <dbReference type="EMBL" id="EAU42041.1"/>
    </source>
</evidence>
<sequence>MAAIGQRHVADDAPVFGENGAPETAILPPHCRGVQRVSLLERFRLTGPKAGGEHRAGSGKETAA</sequence>